<name>A0A218WH26_PUNGR</name>
<dbReference type="InterPro" id="IPR001394">
    <property type="entry name" value="Peptidase_C19_UCH"/>
</dbReference>
<dbReference type="EC" id="3.4.19.12" evidence="3"/>
<sequence>MLIIGDLGFASLVLVVCLVLAAFALVVRRKWRASAARKEEIRRLLAMASEEAARAQLEDSVSCSAASLPSVSCPYQCAVCYFPTTTRCAKCKVVRYCSGKCQILHWRQGHREECRPPEEGTNFELKRAFLEEYVNHDDKCQNGVNKSTKLVESLPDEDTLLKSSSSAEELHTKCNDAKTAYGKGNTSPESSSASFSGFSASTTGSESSDDISVCESISSIDSGKCDEHISADTALGISEKDSNANIRDPVKPLSPKFASLVDSVGGFSSSGTLNQSKGDYDDGQVQCRSIKSSLSGNCTGNGTLTKESLVPDFWEGVVDSSGQRDRIENCSASSMSSGINTKDAFDSGSTLHFSFHLSQDNTPTVGKQVFEKASGDAFGAEKPHGVYVSPSVKAKDGVNATDFPSKKYERTRYGDEGSSNSLKNGAHFLKPREVSSSSFHSVHDSAGSSLKSGVVTGSMDAKSPGNSPSSTNGMTTHVSSNENRNLLRSHMVLSSTAPDKHAVSKSEDHSASHVKSRKAYETDKHVGFSSQATGGSLNSRNGLKMSVWRVIDQLKGSVISKHNQLGDPTDLDGKCNQKGLFSYELFIRLYMWKGVELRPCGLINCGNSCYANAVLQCLAFTPPLTSYFLQGLHRKTCRKREWCFSCEFEGLILKFKEGKSPVSPIGIVSQLKCIGSQLGHGREEDAHEFLRYAIDKMQSVCLMESGKKTFSSIEEETTLIGLIFGGYFRSKIKCTRCHGKSERHERMMDLTVEIEGDIGTLEEALRQFTRTETLDGENKYRCSRCKSYEKAKKKLTVLRAPNVLTIALKRFQSGKFGKLNKLVRFPESLDLTSFMSGTSDKPEYKLYGVIVHVDIMNAAFSGHYVCYVKDSRNKWFKIDDSTVTPVEIERVLSKGAYMLFYARSQPLDPRSLKNRAVPPVPVSKTLPVWNSGKDPTQRSQRSTNSYLTLDRSFYLNMHQLQRTGEDSSSDNSSLFSSYSDEGSCSTASTRDSTSFDDLSDYIFGDSSTLSSSPLYSRYSPIQTYEGSGGGGLVNLGGEGRGSVPFLHSDVMTKPRRDSNSSFSNMETDLGPLSVANQLFGDLKYNVVPSRRPRRGRTD</sequence>
<dbReference type="PROSITE" id="PS50865">
    <property type="entry name" value="ZF_MYND_2"/>
    <property type="match status" value="1"/>
</dbReference>
<comment type="similarity">
    <text evidence="2">Belongs to the peptidase C19 family.</text>
</comment>
<dbReference type="PANTHER" id="PTHR24006:SF874">
    <property type="entry name" value="UBIQUITIN CARBOXYL-TERMINAL HYDROLASE 16"/>
    <property type="match status" value="1"/>
</dbReference>
<dbReference type="Pfam" id="PF01753">
    <property type="entry name" value="zf-MYND"/>
    <property type="match status" value="1"/>
</dbReference>
<keyword evidence="4" id="KW-0645">Protease</keyword>
<keyword evidence="6 11" id="KW-0863">Zinc-finger</keyword>
<feature type="compositionally biased region" description="Low complexity" evidence="12">
    <location>
        <begin position="969"/>
        <end position="980"/>
    </location>
</feature>
<feature type="compositionally biased region" description="Basic and acidic residues" evidence="12">
    <location>
        <begin position="498"/>
        <end position="511"/>
    </location>
</feature>
<evidence type="ECO:0000259" key="13">
    <source>
        <dbReference type="PROSITE" id="PS50235"/>
    </source>
</evidence>
<dbReference type="GO" id="GO:0005829">
    <property type="term" value="C:cytosol"/>
    <property type="evidence" value="ECO:0007669"/>
    <property type="project" value="TreeGrafter"/>
</dbReference>
<dbReference type="CDD" id="cd02661">
    <property type="entry name" value="Peptidase_C19E"/>
    <property type="match status" value="1"/>
</dbReference>
<feature type="region of interest" description="Disordered" evidence="12">
    <location>
        <begin position="496"/>
        <end position="519"/>
    </location>
</feature>
<dbReference type="PANTHER" id="PTHR24006">
    <property type="entry name" value="UBIQUITIN CARBOXYL-TERMINAL HYDROLASE"/>
    <property type="match status" value="1"/>
</dbReference>
<dbReference type="PROSITE" id="PS50235">
    <property type="entry name" value="USP_3"/>
    <property type="match status" value="1"/>
</dbReference>
<protein>
    <recommendedName>
        <fullName evidence="3">ubiquitinyl hydrolase 1</fullName>
        <ecNumber evidence="3">3.4.19.12</ecNumber>
    </recommendedName>
</protein>
<dbReference type="Gene3D" id="6.10.140.2220">
    <property type="match status" value="1"/>
</dbReference>
<feature type="compositionally biased region" description="Polar residues" evidence="12">
    <location>
        <begin position="464"/>
        <end position="480"/>
    </location>
</feature>
<evidence type="ECO:0000256" key="10">
    <source>
        <dbReference type="ARBA" id="ARBA00022833"/>
    </source>
</evidence>
<evidence type="ECO:0000256" key="9">
    <source>
        <dbReference type="ARBA" id="ARBA00022807"/>
    </source>
</evidence>
<dbReference type="InterPro" id="IPR018200">
    <property type="entry name" value="USP_CS"/>
</dbReference>
<dbReference type="SUPFAM" id="SSF54001">
    <property type="entry name" value="Cysteine proteinases"/>
    <property type="match status" value="1"/>
</dbReference>
<evidence type="ECO:0000256" key="12">
    <source>
        <dbReference type="SAM" id="MobiDB-lite"/>
    </source>
</evidence>
<dbReference type="PROSITE" id="PS00972">
    <property type="entry name" value="USP_1"/>
    <property type="match status" value="1"/>
</dbReference>
<feature type="region of interest" description="Disordered" evidence="12">
    <location>
        <begin position="961"/>
        <end position="992"/>
    </location>
</feature>
<comment type="catalytic activity">
    <reaction evidence="1">
        <text>Thiol-dependent hydrolysis of ester, thioester, amide, peptide and isopeptide bonds formed by the C-terminal Gly of ubiquitin (a 76-residue protein attached to proteins as an intracellular targeting signal).</text>
        <dbReference type="EC" id="3.4.19.12"/>
    </reaction>
</comment>
<accession>A0A218WH26</accession>
<evidence type="ECO:0000256" key="4">
    <source>
        <dbReference type="ARBA" id="ARBA00022670"/>
    </source>
</evidence>
<feature type="region of interest" description="Disordered" evidence="12">
    <location>
        <begin position="1044"/>
        <end position="1068"/>
    </location>
</feature>
<keyword evidence="5" id="KW-0479">Metal-binding</keyword>
<evidence type="ECO:0000256" key="5">
    <source>
        <dbReference type="ARBA" id="ARBA00022723"/>
    </source>
</evidence>
<dbReference type="Gene3D" id="3.90.70.10">
    <property type="entry name" value="Cysteine proteinases"/>
    <property type="match status" value="1"/>
</dbReference>
<evidence type="ECO:0000256" key="2">
    <source>
        <dbReference type="ARBA" id="ARBA00009085"/>
    </source>
</evidence>
<evidence type="ECO:0000313" key="15">
    <source>
        <dbReference type="EMBL" id="OWM71322.1"/>
    </source>
</evidence>
<dbReference type="GO" id="GO:0016579">
    <property type="term" value="P:protein deubiquitination"/>
    <property type="evidence" value="ECO:0007669"/>
    <property type="project" value="InterPro"/>
</dbReference>
<feature type="compositionally biased region" description="Low complexity" evidence="12">
    <location>
        <begin position="189"/>
        <end position="206"/>
    </location>
</feature>
<keyword evidence="8" id="KW-0378">Hydrolase</keyword>
<feature type="domain" description="MYND-type" evidence="14">
    <location>
        <begin position="77"/>
        <end position="114"/>
    </location>
</feature>
<dbReference type="FunFam" id="3.90.70.10:FF:000026">
    <property type="entry name" value="Ubiquitin carboxyl-terminal hydrolase 15"/>
    <property type="match status" value="1"/>
</dbReference>
<gene>
    <name evidence="15" type="ORF">CDL15_Pgr011451</name>
</gene>
<feature type="domain" description="USP" evidence="13">
    <location>
        <begin position="600"/>
        <end position="904"/>
    </location>
</feature>
<feature type="compositionally biased region" description="Polar residues" evidence="12">
    <location>
        <begin position="982"/>
        <end position="992"/>
    </location>
</feature>
<evidence type="ECO:0000256" key="6">
    <source>
        <dbReference type="ARBA" id="ARBA00022771"/>
    </source>
</evidence>
<feature type="region of interest" description="Disordered" evidence="12">
    <location>
        <begin position="438"/>
        <end position="480"/>
    </location>
</feature>
<comment type="caution">
    <text evidence="15">The sequence shown here is derived from an EMBL/GenBank/DDBJ whole genome shotgun (WGS) entry which is preliminary data.</text>
</comment>
<dbReference type="GO" id="GO:0004843">
    <property type="term" value="F:cysteine-type deubiquitinase activity"/>
    <property type="evidence" value="ECO:0007669"/>
    <property type="project" value="UniProtKB-EC"/>
</dbReference>
<keyword evidence="9" id="KW-0788">Thiol protease</keyword>
<dbReference type="InterPro" id="IPR038765">
    <property type="entry name" value="Papain-like_cys_pep_sf"/>
</dbReference>
<evidence type="ECO:0000256" key="7">
    <source>
        <dbReference type="ARBA" id="ARBA00022786"/>
    </source>
</evidence>
<evidence type="ECO:0000256" key="11">
    <source>
        <dbReference type="PROSITE-ProRule" id="PRU00134"/>
    </source>
</evidence>
<dbReference type="AlphaFoldDB" id="A0A218WH26"/>
<feature type="region of interest" description="Disordered" evidence="12">
    <location>
        <begin position="179"/>
        <end position="210"/>
    </location>
</feature>
<organism evidence="15 16">
    <name type="scientific">Punica granatum</name>
    <name type="common">Pomegranate</name>
    <dbReference type="NCBI Taxonomy" id="22663"/>
    <lineage>
        <taxon>Eukaryota</taxon>
        <taxon>Viridiplantae</taxon>
        <taxon>Streptophyta</taxon>
        <taxon>Embryophyta</taxon>
        <taxon>Tracheophyta</taxon>
        <taxon>Spermatophyta</taxon>
        <taxon>Magnoliopsida</taxon>
        <taxon>eudicotyledons</taxon>
        <taxon>Gunneridae</taxon>
        <taxon>Pentapetalae</taxon>
        <taxon>rosids</taxon>
        <taxon>malvids</taxon>
        <taxon>Myrtales</taxon>
        <taxon>Lythraceae</taxon>
        <taxon>Punica</taxon>
    </lineage>
</organism>
<dbReference type="InterPro" id="IPR028889">
    <property type="entry name" value="USP"/>
</dbReference>
<dbReference type="InterPro" id="IPR002893">
    <property type="entry name" value="Znf_MYND"/>
</dbReference>
<evidence type="ECO:0000256" key="1">
    <source>
        <dbReference type="ARBA" id="ARBA00000707"/>
    </source>
</evidence>
<evidence type="ECO:0000256" key="3">
    <source>
        <dbReference type="ARBA" id="ARBA00012759"/>
    </source>
</evidence>
<dbReference type="Pfam" id="PF00443">
    <property type="entry name" value="UCH"/>
    <property type="match status" value="1"/>
</dbReference>
<dbReference type="GO" id="GO:0005634">
    <property type="term" value="C:nucleus"/>
    <property type="evidence" value="ECO:0007669"/>
    <property type="project" value="TreeGrafter"/>
</dbReference>
<dbReference type="GO" id="GO:0008270">
    <property type="term" value="F:zinc ion binding"/>
    <property type="evidence" value="ECO:0007669"/>
    <property type="project" value="UniProtKB-KW"/>
</dbReference>
<evidence type="ECO:0000259" key="14">
    <source>
        <dbReference type="PROSITE" id="PS50865"/>
    </source>
</evidence>
<feature type="region of interest" description="Disordered" evidence="12">
    <location>
        <begin position="395"/>
        <end position="425"/>
    </location>
</feature>
<dbReference type="SUPFAM" id="SSF144232">
    <property type="entry name" value="HIT/MYND zinc finger-like"/>
    <property type="match status" value="1"/>
</dbReference>
<feature type="compositionally biased region" description="Basic and acidic residues" evidence="12">
    <location>
        <begin position="404"/>
        <end position="415"/>
    </location>
</feature>
<keyword evidence="10" id="KW-0862">Zinc</keyword>
<evidence type="ECO:0000313" key="16">
    <source>
        <dbReference type="Proteomes" id="UP000197138"/>
    </source>
</evidence>
<keyword evidence="7" id="KW-0833">Ubl conjugation pathway</keyword>
<proteinExistence type="inferred from homology"/>
<dbReference type="FunFam" id="6.10.140.2220:FF:000006">
    <property type="entry name" value="Ubiquitin carboxyl-terminal hydrolase 15"/>
    <property type="match status" value="1"/>
</dbReference>
<feature type="compositionally biased region" description="Low complexity" evidence="12">
    <location>
        <begin position="438"/>
        <end position="449"/>
    </location>
</feature>
<dbReference type="GO" id="GO:0006508">
    <property type="term" value="P:proteolysis"/>
    <property type="evidence" value="ECO:0007669"/>
    <property type="project" value="UniProtKB-KW"/>
</dbReference>
<evidence type="ECO:0000256" key="8">
    <source>
        <dbReference type="ARBA" id="ARBA00022801"/>
    </source>
</evidence>
<reference evidence="16" key="1">
    <citation type="journal article" date="2017" name="Plant J.">
        <title>The pomegranate (Punica granatum L.) genome and the genomics of punicalagin biosynthesis.</title>
        <authorList>
            <person name="Qin G."/>
            <person name="Xu C."/>
            <person name="Ming R."/>
            <person name="Tang H."/>
            <person name="Guyot R."/>
            <person name="Kramer E.M."/>
            <person name="Hu Y."/>
            <person name="Yi X."/>
            <person name="Qi Y."/>
            <person name="Xu X."/>
            <person name="Gao Z."/>
            <person name="Pan H."/>
            <person name="Jian J."/>
            <person name="Tian Y."/>
            <person name="Yue Z."/>
            <person name="Xu Y."/>
        </authorList>
    </citation>
    <scope>NUCLEOTIDE SEQUENCE [LARGE SCALE GENOMIC DNA]</scope>
    <source>
        <strain evidence="16">cv. Dabenzi</strain>
    </source>
</reference>
<dbReference type="EMBL" id="MTKT01004486">
    <property type="protein sequence ID" value="OWM71322.1"/>
    <property type="molecule type" value="Genomic_DNA"/>
</dbReference>
<dbReference type="InterPro" id="IPR050164">
    <property type="entry name" value="Peptidase_C19"/>
</dbReference>
<dbReference type="Proteomes" id="UP000197138">
    <property type="component" value="Unassembled WGS sequence"/>
</dbReference>